<dbReference type="SUPFAM" id="SSF51735">
    <property type="entry name" value="NAD(P)-binding Rossmann-fold domains"/>
    <property type="match status" value="1"/>
</dbReference>
<keyword evidence="3" id="KW-1185">Reference proteome</keyword>
<evidence type="ECO:0000313" key="3">
    <source>
        <dbReference type="Proteomes" id="UP001379533"/>
    </source>
</evidence>
<dbReference type="PANTHER" id="PTHR48079:SF6">
    <property type="entry name" value="NAD(P)-BINDING DOMAIN-CONTAINING PROTEIN-RELATED"/>
    <property type="match status" value="1"/>
</dbReference>
<feature type="domain" description="NAD-dependent epimerase/dehydratase" evidence="1">
    <location>
        <begin position="5"/>
        <end position="227"/>
    </location>
</feature>
<evidence type="ECO:0000259" key="1">
    <source>
        <dbReference type="Pfam" id="PF01370"/>
    </source>
</evidence>
<dbReference type="PANTHER" id="PTHR48079">
    <property type="entry name" value="PROTEIN YEEZ"/>
    <property type="match status" value="1"/>
</dbReference>
<dbReference type="InterPro" id="IPR001509">
    <property type="entry name" value="Epimerase_deHydtase"/>
</dbReference>
<gene>
    <name evidence="2" type="ORF">LZC95_44415</name>
</gene>
<dbReference type="InterPro" id="IPR051783">
    <property type="entry name" value="NAD(P)-dependent_oxidoreduct"/>
</dbReference>
<name>A0ABZ2K8Q4_9BACT</name>
<protein>
    <submittedName>
        <fullName evidence="2">NAD-dependent epimerase/dehydratase family protein</fullName>
    </submittedName>
</protein>
<accession>A0ABZ2K8Q4</accession>
<dbReference type="RefSeq" id="WP_394844085.1">
    <property type="nucleotide sequence ID" value="NZ_CP089982.1"/>
</dbReference>
<dbReference type="InterPro" id="IPR036291">
    <property type="entry name" value="NAD(P)-bd_dom_sf"/>
</dbReference>
<sequence length="340" mass="36928">MARYLVTGATGFLGRHLVTSLLRHGHEVVALCRHDEPSLASLGVVVRRGDVLDAGSVRDAAVGCEGLFHCAGKVSRKPEDAEELRRLHVEGTKITLDACKEAGVRKVVHASTSGTVAVSEDPEHVGSEEDETPLGLISRWPYYRSKLFAEQAALERHVEGAFSVVSVNPTLLLGPGDVRGSSVEDVRLFLERKIPAVPAGGLSFVDARDAAEGMRLAMEKGEGGQRYLLSAINLTLRAFFERLERASGVKAPWLPTPRVPLLARRGAEMLGRVSSRLGLDVAVDPVSLDMAQYYWYVDATRAETVLGFQVRDPQKTLADTVEDLRERGVVWPASSWAAPS</sequence>
<reference evidence="2 3" key="1">
    <citation type="submission" date="2021-12" db="EMBL/GenBank/DDBJ databases">
        <title>Discovery of the Pendulisporaceae a myxobacterial family with distinct sporulation behavior and unique specialized metabolism.</title>
        <authorList>
            <person name="Garcia R."/>
            <person name="Popoff A."/>
            <person name="Bader C.D."/>
            <person name="Loehr J."/>
            <person name="Walesch S."/>
            <person name="Walt C."/>
            <person name="Boldt J."/>
            <person name="Bunk B."/>
            <person name="Haeckl F.J.F.P.J."/>
            <person name="Gunesch A.P."/>
            <person name="Birkelbach J."/>
            <person name="Nuebel U."/>
            <person name="Pietschmann T."/>
            <person name="Bach T."/>
            <person name="Mueller R."/>
        </authorList>
    </citation>
    <scope>NUCLEOTIDE SEQUENCE [LARGE SCALE GENOMIC DNA]</scope>
    <source>
        <strain evidence="2 3">MSr12523</strain>
    </source>
</reference>
<dbReference type="Gene3D" id="3.40.50.720">
    <property type="entry name" value="NAD(P)-binding Rossmann-like Domain"/>
    <property type="match status" value="1"/>
</dbReference>
<organism evidence="2 3">
    <name type="scientific">Pendulispora brunnea</name>
    <dbReference type="NCBI Taxonomy" id="2905690"/>
    <lineage>
        <taxon>Bacteria</taxon>
        <taxon>Pseudomonadati</taxon>
        <taxon>Myxococcota</taxon>
        <taxon>Myxococcia</taxon>
        <taxon>Myxococcales</taxon>
        <taxon>Sorangiineae</taxon>
        <taxon>Pendulisporaceae</taxon>
        <taxon>Pendulispora</taxon>
    </lineage>
</organism>
<dbReference type="Pfam" id="PF01370">
    <property type="entry name" value="Epimerase"/>
    <property type="match status" value="1"/>
</dbReference>
<dbReference type="Proteomes" id="UP001379533">
    <property type="component" value="Chromosome"/>
</dbReference>
<evidence type="ECO:0000313" key="2">
    <source>
        <dbReference type="EMBL" id="WXA93485.1"/>
    </source>
</evidence>
<dbReference type="EMBL" id="CP089982">
    <property type="protein sequence ID" value="WXA93485.1"/>
    <property type="molecule type" value="Genomic_DNA"/>
</dbReference>
<proteinExistence type="predicted"/>